<accession>A0AAJ1SMD9</accession>
<keyword evidence="1" id="KW-0472">Membrane</keyword>
<gene>
    <name evidence="2" type="ORF">RAN64_13490</name>
</gene>
<name>A0AAJ1SMD9_9ENTE</name>
<organism evidence="2 3">
    <name type="scientific">Enterococcus lactis</name>
    <dbReference type="NCBI Taxonomy" id="357441"/>
    <lineage>
        <taxon>Bacteria</taxon>
        <taxon>Bacillati</taxon>
        <taxon>Bacillota</taxon>
        <taxon>Bacilli</taxon>
        <taxon>Lactobacillales</taxon>
        <taxon>Enterococcaceae</taxon>
        <taxon>Enterococcus</taxon>
    </lineage>
</organism>
<comment type="caution">
    <text evidence="2">The sequence shown here is derived from an EMBL/GenBank/DDBJ whole genome shotgun (WGS) entry which is preliminary data.</text>
</comment>
<keyword evidence="1" id="KW-1133">Transmembrane helix</keyword>
<keyword evidence="1" id="KW-0812">Transmembrane</keyword>
<proteinExistence type="predicted"/>
<dbReference type="EMBL" id="JAVBZS010000077">
    <property type="protein sequence ID" value="MDP8590989.1"/>
    <property type="molecule type" value="Genomic_DNA"/>
</dbReference>
<dbReference type="RefSeq" id="WP_012477528.1">
    <property type="nucleotide sequence ID" value="NZ_CP079881.1"/>
</dbReference>
<dbReference type="Proteomes" id="UP001238215">
    <property type="component" value="Unassembled WGS sequence"/>
</dbReference>
<sequence>MSVEVIVLLGLLAVQTWLMPKLNNKHLLFLIPGIFVALSLYVFREKLSLLIVMGLMLGFFIYYMAGLSQWDRIKNEKQKKHLKEKFFNEK</sequence>
<feature type="transmembrane region" description="Helical" evidence="1">
    <location>
        <begin position="27"/>
        <end position="43"/>
    </location>
</feature>
<keyword evidence="3" id="KW-1185">Reference proteome</keyword>
<evidence type="ECO:0000313" key="2">
    <source>
        <dbReference type="EMBL" id="MDP8590989.1"/>
    </source>
</evidence>
<evidence type="ECO:0000256" key="1">
    <source>
        <dbReference type="SAM" id="Phobius"/>
    </source>
</evidence>
<evidence type="ECO:0000313" key="3">
    <source>
        <dbReference type="Proteomes" id="UP001238215"/>
    </source>
</evidence>
<reference evidence="2 3" key="1">
    <citation type="submission" date="2023-08" db="EMBL/GenBank/DDBJ databases">
        <title>Whole genome sequencing of Enterococcus.</title>
        <authorList>
            <person name="Kaptchouang Tchatchouang C.D."/>
            <person name="Ateba C.N."/>
        </authorList>
    </citation>
    <scope>NUCLEOTIDE SEQUENCE [LARGE SCALE GENOMIC DNA]</scope>
    <source>
        <strain evidence="2 3">ENT3_CNKT_NWU</strain>
    </source>
</reference>
<feature type="transmembrane region" description="Helical" evidence="1">
    <location>
        <begin position="49"/>
        <end position="70"/>
    </location>
</feature>
<protein>
    <submittedName>
        <fullName evidence="2">Uncharacterized protein</fullName>
    </submittedName>
</protein>
<dbReference type="AlphaFoldDB" id="A0AAJ1SMD9"/>
<dbReference type="GeneID" id="66498813"/>